<proteinExistence type="predicted"/>
<sequence>MNPLKKAPRRGPAPKNYITSIQAYSPRSVDSLEDLKEALSRTRKSSLLAIIESEALYQKITSYPSPAGHRPQAPCHCRGIDLGRRVLLDPRLENLRSTKAPHRLLGSSPGSSIHSGPYLRLHRDTTLIILRNESGETEFGLQLTKWLKGKCHEPSTLPNPDIHERGNLEPQPLYTNPILLLNLKVGPDEPAVHIQWHKNVLHLPIFSGSSGRIMTTNLFSSVLRSLLTRAGFPDPPGLHCFRAEGLTNISLWHTIYVLWFWTYEF</sequence>
<evidence type="ECO:0000313" key="2">
    <source>
        <dbReference type="Proteomes" id="UP000045706"/>
    </source>
</evidence>
<reference evidence="2" key="1">
    <citation type="submission" date="2015-05" db="EMBL/GenBank/DDBJ databases">
        <authorList>
            <person name="Fogelqvist Johan"/>
        </authorList>
    </citation>
    <scope>NUCLEOTIDE SEQUENCE [LARGE SCALE GENOMIC DNA]</scope>
</reference>
<dbReference type="EMBL" id="CVQI01001558">
    <property type="protein sequence ID" value="CRK10003.1"/>
    <property type="molecule type" value="Genomic_DNA"/>
</dbReference>
<protein>
    <submittedName>
        <fullName evidence="1">Uncharacterized protein</fullName>
    </submittedName>
</protein>
<organism evidence="1 2">
    <name type="scientific">Verticillium longisporum</name>
    <name type="common">Verticillium dahliae var. longisporum</name>
    <dbReference type="NCBI Taxonomy" id="100787"/>
    <lineage>
        <taxon>Eukaryota</taxon>
        <taxon>Fungi</taxon>
        <taxon>Dikarya</taxon>
        <taxon>Ascomycota</taxon>
        <taxon>Pezizomycotina</taxon>
        <taxon>Sordariomycetes</taxon>
        <taxon>Hypocreomycetidae</taxon>
        <taxon>Glomerellales</taxon>
        <taxon>Plectosphaerellaceae</taxon>
        <taxon>Verticillium</taxon>
    </lineage>
</organism>
<dbReference type="Proteomes" id="UP000045706">
    <property type="component" value="Unassembled WGS sequence"/>
</dbReference>
<dbReference type="AlphaFoldDB" id="A0A0G4KMS4"/>
<gene>
    <name evidence="1" type="ORF">BN1723_009120</name>
</gene>
<accession>A0A0G4KMS4</accession>
<name>A0A0G4KMS4_VERLO</name>
<evidence type="ECO:0000313" key="1">
    <source>
        <dbReference type="EMBL" id="CRK10003.1"/>
    </source>
</evidence>